<dbReference type="EnsemblPlants" id="ORUFI06G29680.1">
    <property type="protein sequence ID" value="ORUFI06G29680.1"/>
    <property type="gene ID" value="ORUFI06G29680"/>
</dbReference>
<evidence type="ECO:0000313" key="1">
    <source>
        <dbReference type="EnsemblPlants" id="ORUFI06G29680.1"/>
    </source>
</evidence>
<evidence type="ECO:0000313" key="2">
    <source>
        <dbReference type="Proteomes" id="UP000008022"/>
    </source>
</evidence>
<reference evidence="2" key="1">
    <citation type="submission" date="2013-06" db="EMBL/GenBank/DDBJ databases">
        <authorList>
            <person name="Zhao Q."/>
        </authorList>
    </citation>
    <scope>NUCLEOTIDE SEQUENCE</scope>
    <source>
        <strain evidence="2">cv. W1943</strain>
    </source>
</reference>
<organism evidence="1 2">
    <name type="scientific">Oryza rufipogon</name>
    <name type="common">Brownbeard rice</name>
    <name type="synonym">Asian wild rice</name>
    <dbReference type="NCBI Taxonomy" id="4529"/>
    <lineage>
        <taxon>Eukaryota</taxon>
        <taxon>Viridiplantae</taxon>
        <taxon>Streptophyta</taxon>
        <taxon>Embryophyta</taxon>
        <taxon>Tracheophyta</taxon>
        <taxon>Spermatophyta</taxon>
        <taxon>Magnoliopsida</taxon>
        <taxon>Liliopsida</taxon>
        <taxon>Poales</taxon>
        <taxon>Poaceae</taxon>
        <taxon>BOP clade</taxon>
        <taxon>Oryzoideae</taxon>
        <taxon>Oryzeae</taxon>
        <taxon>Oryzinae</taxon>
        <taxon>Oryza</taxon>
    </lineage>
</organism>
<dbReference type="Gramene" id="ORUFI06G29680.1">
    <property type="protein sequence ID" value="ORUFI06G29680.1"/>
    <property type="gene ID" value="ORUFI06G29680"/>
</dbReference>
<dbReference type="AlphaFoldDB" id="A0A0E0Q2R7"/>
<sequence length="138" mass="14921">MGPTADQARAPQIDWRHSFSPSFGAALLKEWIGVNQQRCGLCSDLGRGGYKNTAMRSGGVINGGKEWQVVTKAEGPGVLRVRRPLAVRGHGDGHAAIIQVWLLTNFFPEVGEVSPIGTHTTYIVIFGARAHSVLLFDL</sequence>
<reference evidence="1" key="2">
    <citation type="submission" date="2015-06" db="UniProtKB">
        <authorList>
            <consortium name="EnsemblPlants"/>
        </authorList>
    </citation>
    <scope>IDENTIFICATION</scope>
</reference>
<name>A0A0E0Q2R7_ORYRU</name>
<accession>A0A0E0Q2R7</accession>
<proteinExistence type="predicted"/>
<dbReference type="HOGENOM" id="CLU_1858544_0_0_1"/>
<protein>
    <submittedName>
        <fullName evidence="1">Uncharacterized protein</fullName>
    </submittedName>
</protein>
<keyword evidence="2" id="KW-1185">Reference proteome</keyword>
<dbReference type="Proteomes" id="UP000008022">
    <property type="component" value="Unassembled WGS sequence"/>
</dbReference>